<keyword evidence="2" id="KW-0472">Membrane</keyword>
<feature type="transmembrane region" description="Helical" evidence="2">
    <location>
        <begin position="115"/>
        <end position="132"/>
    </location>
</feature>
<evidence type="ECO:0000259" key="3">
    <source>
        <dbReference type="Pfam" id="PF04982"/>
    </source>
</evidence>
<keyword evidence="2" id="KW-0812">Transmembrane</keyword>
<accession>A0A9P4SF90</accession>
<dbReference type="EMBL" id="MU006091">
    <property type="protein sequence ID" value="KAF2841442.1"/>
    <property type="molecule type" value="Genomic_DNA"/>
</dbReference>
<dbReference type="InterPro" id="IPR007065">
    <property type="entry name" value="HPP"/>
</dbReference>
<feature type="transmembrane region" description="Helical" evidence="2">
    <location>
        <begin position="54"/>
        <end position="76"/>
    </location>
</feature>
<reference evidence="4" key="1">
    <citation type="journal article" date="2020" name="Stud. Mycol.">
        <title>101 Dothideomycetes genomes: a test case for predicting lifestyles and emergence of pathogens.</title>
        <authorList>
            <person name="Haridas S."/>
            <person name="Albert R."/>
            <person name="Binder M."/>
            <person name="Bloem J."/>
            <person name="Labutti K."/>
            <person name="Salamov A."/>
            <person name="Andreopoulos B."/>
            <person name="Baker S."/>
            <person name="Barry K."/>
            <person name="Bills G."/>
            <person name="Bluhm B."/>
            <person name="Cannon C."/>
            <person name="Castanera R."/>
            <person name="Culley D."/>
            <person name="Daum C."/>
            <person name="Ezra D."/>
            <person name="Gonzalez J."/>
            <person name="Henrissat B."/>
            <person name="Kuo A."/>
            <person name="Liang C."/>
            <person name="Lipzen A."/>
            <person name="Lutzoni F."/>
            <person name="Magnuson J."/>
            <person name="Mondo S."/>
            <person name="Nolan M."/>
            <person name="Ohm R."/>
            <person name="Pangilinan J."/>
            <person name="Park H.-J."/>
            <person name="Ramirez L."/>
            <person name="Alfaro M."/>
            <person name="Sun H."/>
            <person name="Tritt A."/>
            <person name="Yoshinaga Y."/>
            <person name="Zwiers L.-H."/>
            <person name="Turgeon B."/>
            <person name="Goodwin S."/>
            <person name="Spatafora J."/>
            <person name="Crous P."/>
            <person name="Grigoriev I."/>
        </authorList>
    </citation>
    <scope>NUCLEOTIDE SEQUENCE</scope>
    <source>
        <strain evidence="4">CBS 101060</strain>
    </source>
</reference>
<sequence length="331" mass="36993">MIRRLKDIKATDLHWDVDYYINPYIPSSQLRRLPTLLSRFLGYRENTTQDVGNILIWFWSAVGTFCGLTLVAGVFMNGPAWHSHHPPALVASLGAAAILDYNAIASPLAQPRNSVIGHILAALTGVSVTKLISLSPHFQELRWMTAAAACALASVVMGATNTTYPPGGATAVLAAFDPQVTELGWLFVGLVAVASLLMLTVALLVNNLQRRFPYFWWTPVDLIELRRKRRSGDVEQGKGATSRLDVKRKESVEFRRTQDDVIILRKKEIVLPEGLVLAPEQLGMVEMLQEMLRERTHLAPQRSHSSSESTPFEEKERDGEEEEEHSRRSNQ</sequence>
<proteinExistence type="predicted"/>
<keyword evidence="2" id="KW-1133">Transmembrane helix</keyword>
<evidence type="ECO:0000256" key="1">
    <source>
        <dbReference type="SAM" id="MobiDB-lite"/>
    </source>
</evidence>
<dbReference type="Pfam" id="PF04982">
    <property type="entry name" value="TM_HPP"/>
    <property type="match status" value="1"/>
</dbReference>
<feature type="domain" description="HPP transmembrane region" evidence="3">
    <location>
        <begin position="52"/>
        <end position="213"/>
    </location>
</feature>
<feature type="compositionally biased region" description="Basic and acidic residues" evidence="1">
    <location>
        <begin position="312"/>
        <end position="331"/>
    </location>
</feature>
<feature type="region of interest" description="Disordered" evidence="1">
    <location>
        <begin position="295"/>
        <end position="331"/>
    </location>
</feature>
<feature type="transmembrane region" description="Helical" evidence="2">
    <location>
        <begin position="144"/>
        <end position="164"/>
    </location>
</feature>
<evidence type="ECO:0000313" key="5">
    <source>
        <dbReference type="Proteomes" id="UP000799429"/>
    </source>
</evidence>
<evidence type="ECO:0000313" key="4">
    <source>
        <dbReference type="EMBL" id="KAF2841442.1"/>
    </source>
</evidence>
<protein>
    <submittedName>
        <fullName evidence="4">HPP family protein</fullName>
    </submittedName>
</protein>
<dbReference type="InterPro" id="IPR058581">
    <property type="entry name" value="TM_HPP"/>
</dbReference>
<name>A0A9P4SF90_9PEZI</name>
<dbReference type="PANTHER" id="PTHR33741:SF5">
    <property type="entry name" value="TRANSMEMBRANE PROTEIN DDB_G0269096-RELATED"/>
    <property type="match status" value="1"/>
</dbReference>
<dbReference type="Proteomes" id="UP000799429">
    <property type="component" value="Unassembled WGS sequence"/>
</dbReference>
<keyword evidence="5" id="KW-1185">Reference proteome</keyword>
<organism evidence="4 5">
    <name type="scientific">Patellaria atrata CBS 101060</name>
    <dbReference type="NCBI Taxonomy" id="1346257"/>
    <lineage>
        <taxon>Eukaryota</taxon>
        <taxon>Fungi</taxon>
        <taxon>Dikarya</taxon>
        <taxon>Ascomycota</taxon>
        <taxon>Pezizomycotina</taxon>
        <taxon>Dothideomycetes</taxon>
        <taxon>Dothideomycetes incertae sedis</taxon>
        <taxon>Patellariales</taxon>
        <taxon>Patellariaceae</taxon>
        <taxon>Patellaria</taxon>
    </lineage>
</organism>
<dbReference type="AlphaFoldDB" id="A0A9P4SF90"/>
<feature type="transmembrane region" description="Helical" evidence="2">
    <location>
        <begin position="184"/>
        <end position="205"/>
    </location>
</feature>
<evidence type="ECO:0000256" key="2">
    <source>
        <dbReference type="SAM" id="Phobius"/>
    </source>
</evidence>
<comment type="caution">
    <text evidence="4">The sequence shown here is derived from an EMBL/GenBank/DDBJ whole genome shotgun (WGS) entry which is preliminary data.</text>
</comment>
<gene>
    <name evidence="4" type="ORF">M501DRAFT_1009374</name>
</gene>
<dbReference type="PANTHER" id="PTHR33741">
    <property type="entry name" value="TRANSMEMBRANE PROTEIN DDB_G0269096-RELATED"/>
    <property type="match status" value="1"/>
</dbReference>
<dbReference type="OrthoDB" id="2016548at2759"/>